<dbReference type="InterPro" id="IPR023214">
    <property type="entry name" value="HAD_sf"/>
</dbReference>
<dbReference type="InterPro" id="IPR006379">
    <property type="entry name" value="HAD-SF_hydro_IIB"/>
</dbReference>
<keyword evidence="6" id="KW-0963">Cytoplasm</keyword>
<gene>
    <name evidence="11" type="ORF">GCM10025863_00910</name>
</gene>
<dbReference type="InterPro" id="IPR043169">
    <property type="entry name" value="PMM_cap"/>
</dbReference>
<accession>A0ABM8FP46</accession>
<evidence type="ECO:0000256" key="5">
    <source>
        <dbReference type="ARBA" id="ARBA00012730"/>
    </source>
</evidence>
<keyword evidence="8" id="KW-0460">Magnesium</keyword>
<dbReference type="SUPFAM" id="SSF56784">
    <property type="entry name" value="HAD-like"/>
    <property type="match status" value="1"/>
</dbReference>
<evidence type="ECO:0000256" key="6">
    <source>
        <dbReference type="ARBA" id="ARBA00022490"/>
    </source>
</evidence>
<dbReference type="InterPro" id="IPR036412">
    <property type="entry name" value="HAD-like_sf"/>
</dbReference>
<dbReference type="SFLD" id="SFLDG01140">
    <property type="entry name" value="C2.B:_Phosphomannomutase_and_P"/>
    <property type="match status" value="1"/>
</dbReference>
<dbReference type="Gene3D" id="3.30.1240.20">
    <property type="match status" value="1"/>
</dbReference>
<proteinExistence type="inferred from homology"/>
<comment type="pathway">
    <text evidence="2">Nucleotide-sugar biosynthesis; GDP-alpha-D-mannose biosynthesis; alpha-D-mannose 1-phosphate from D-fructose 6-phosphate: step 2/2.</text>
</comment>
<dbReference type="InterPro" id="IPR005002">
    <property type="entry name" value="PMM"/>
</dbReference>
<reference evidence="12" key="1">
    <citation type="journal article" date="2019" name="Int. J. Syst. Evol. Microbiol.">
        <title>The Global Catalogue of Microorganisms (GCM) 10K type strain sequencing project: providing services to taxonomists for standard genome sequencing and annotation.</title>
        <authorList>
            <consortium name="The Broad Institute Genomics Platform"/>
            <consortium name="The Broad Institute Genome Sequencing Center for Infectious Disease"/>
            <person name="Wu L."/>
            <person name="Ma J."/>
        </authorList>
    </citation>
    <scope>NUCLEOTIDE SEQUENCE [LARGE SCALE GENOMIC DNA]</scope>
    <source>
        <strain evidence="12">NBRC 106310</strain>
    </source>
</reference>
<feature type="compositionally biased region" description="Basic residues" evidence="10">
    <location>
        <begin position="10"/>
        <end position="19"/>
    </location>
</feature>
<evidence type="ECO:0000256" key="7">
    <source>
        <dbReference type="ARBA" id="ARBA00022723"/>
    </source>
</evidence>
<dbReference type="PANTHER" id="PTHR10000:SF8">
    <property type="entry name" value="HAD SUPERFAMILY HYDROLASE-LIKE, TYPE 3"/>
    <property type="match status" value="1"/>
</dbReference>
<comment type="subunit">
    <text evidence="4">Homodimer.</text>
</comment>
<evidence type="ECO:0000256" key="8">
    <source>
        <dbReference type="ARBA" id="ARBA00022842"/>
    </source>
</evidence>
<protein>
    <recommendedName>
        <fullName evidence="5">phosphomannomutase</fullName>
        <ecNumber evidence="5">5.4.2.8</ecNumber>
    </recommendedName>
</protein>
<evidence type="ECO:0000256" key="10">
    <source>
        <dbReference type="SAM" id="MobiDB-lite"/>
    </source>
</evidence>
<feature type="compositionally biased region" description="Basic and acidic residues" evidence="10">
    <location>
        <begin position="20"/>
        <end position="38"/>
    </location>
</feature>
<dbReference type="Pfam" id="PF03332">
    <property type="entry name" value="PMM"/>
    <property type="match status" value="1"/>
</dbReference>
<evidence type="ECO:0000313" key="11">
    <source>
        <dbReference type="EMBL" id="BDZ37477.1"/>
    </source>
</evidence>
<dbReference type="EMBL" id="AP027728">
    <property type="protein sequence ID" value="BDZ37477.1"/>
    <property type="molecule type" value="Genomic_DNA"/>
</dbReference>
<comment type="subcellular location">
    <subcellularLocation>
        <location evidence="1">Cytoplasm</location>
    </subcellularLocation>
</comment>
<keyword evidence="9" id="KW-0413">Isomerase</keyword>
<evidence type="ECO:0000256" key="1">
    <source>
        <dbReference type="ARBA" id="ARBA00004496"/>
    </source>
</evidence>
<dbReference type="NCBIfam" id="TIGR01484">
    <property type="entry name" value="HAD-SF-IIB"/>
    <property type="match status" value="1"/>
</dbReference>
<evidence type="ECO:0000256" key="2">
    <source>
        <dbReference type="ARBA" id="ARBA00004699"/>
    </source>
</evidence>
<dbReference type="PANTHER" id="PTHR10000">
    <property type="entry name" value="PHOSPHOSERINE PHOSPHATASE"/>
    <property type="match status" value="1"/>
</dbReference>
<comment type="similarity">
    <text evidence="3">Belongs to the eukaryotic PMM family.</text>
</comment>
<evidence type="ECO:0000313" key="12">
    <source>
        <dbReference type="Proteomes" id="UP001321543"/>
    </source>
</evidence>
<feature type="region of interest" description="Disordered" evidence="10">
    <location>
        <begin position="1"/>
        <end position="126"/>
    </location>
</feature>
<dbReference type="EC" id="5.4.2.8" evidence="5"/>
<dbReference type="SFLD" id="SFLDG01143">
    <property type="entry name" value="C2.B.3:_Phosphomannomutase_Lik"/>
    <property type="match status" value="1"/>
</dbReference>
<name>A0ABM8FP46_9MICO</name>
<evidence type="ECO:0000256" key="4">
    <source>
        <dbReference type="ARBA" id="ARBA00011738"/>
    </source>
</evidence>
<dbReference type="Gene3D" id="3.40.50.1000">
    <property type="entry name" value="HAD superfamily/HAD-like"/>
    <property type="match status" value="1"/>
</dbReference>
<evidence type="ECO:0000256" key="3">
    <source>
        <dbReference type="ARBA" id="ARBA00009736"/>
    </source>
</evidence>
<keyword evidence="7" id="KW-0479">Metal-binding</keyword>
<organism evidence="11 12">
    <name type="scientific">Microbacterium suwonense</name>
    <dbReference type="NCBI Taxonomy" id="683047"/>
    <lineage>
        <taxon>Bacteria</taxon>
        <taxon>Bacillati</taxon>
        <taxon>Actinomycetota</taxon>
        <taxon>Actinomycetes</taxon>
        <taxon>Micrococcales</taxon>
        <taxon>Microbacteriaceae</taxon>
        <taxon>Microbacterium</taxon>
    </lineage>
</organism>
<sequence length="396" mass="42802">MAQLGSALRSGRRGRRFKSCHPDSKPKVPRPEGGDLRLFRPGRQRGPAAQEAPRAALPLDVTCLRDERRVEGAVGTHPAPSQESSAPRSGELPQPRRDAAKRRAPTPMPLSGEDPLLPATPLRGEDPSPTHLRYPGTTMPAPRLVAFDLDDTLAPSKSQIDDRIAELLRALLRRVDVAIISGGNEEQFRTQVIARLAGTPASDLSRLHLLPTCGTRYLRHDGTEFTAVYAHDLSDDEKTAALTALREEAERLGLWESDPWGDILEDRGSQITFSALGQRAPGDAKRAWDPTGAKRALLRDAVAARLPGLEVRSGGSTSIDITRAGIDKAYGMQQLAEHAGIALTDMLFYGDRLDEGGNDYPVFAIGVPSIAVDGWEDTAGKLDALLLTLPEPDPAL</sequence>
<dbReference type="SFLD" id="SFLDS00003">
    <property type="entry name" value="Haloacid_Dehalogenase"/>
    <property type="match status" value="1"/>
</dbReference>
<dbReference type="Proteomes" id="UP001321543">
    <property type="component" value="Chromosome"/>
</dbReference>
<keyword evidence="12" id="KW-1185">Reference proteome</keyword>
<evidence type="ECO:0000256" key="9">
    <source>
        <dbReference type="ARBA" id="ARBA00023235"/>
    </source>
</evidence>